<feature type="transmembrane region" description="Helical" evidence="1">
    <location>
        <begin position="186"/>
        <end position="205"/>
    </location>
</feature>
<sequence length="328" mass="37157">MINNLYKNLHAEALISDESLERLRQKEEKPVLFSVHWEIKTLLYVGVLLLTAGLGVLIYENIDSIGHQFVLLLIALICIGCFAYCQKKALPFNTEKVNSPNAYFDYILLLGSLSFVTFVGYLQFAYGVFGTNYGMATFVPMLVLFFIAYYFDHLGILNMAIANLAVWMGVSVTPKQLLADNNFNSGTIIYTYLLLSILLLTGAWLTQHFNFKKHFKFSYQHYGIHVAYITLLAGYFHYYDSGLAMVFMLGILLLSLLMYRDAYKSKSFYFLLLVILYSYIAVSSLAVRVFLSMGDTAGAVYWMLIYVIGSGIGLILLLINLNKKLKTA</sequence>
<comment type="caution">
    <text evidence="3">The sequence shown here is derived from an EMBL/GenBank/DDBJ whole genome shotgun (WGS) entry which is preliminary data.</text>
</comment>
<feature type="transmembrane region" description="Helical" evidence="1">
    <location>
        <begin position="299"/>
        <end position="319"/>
    </location>
</feature>
<dbReference type="RefSeq" id="WP_183586429.1">
    <property type="nucleotide sequence ID" value="NZ_JACHCA010000003.1"/>
</dbReference>
<evidence type="ECO:0000313" key="3">
    <source>
        <dbReference type="EMBL" id="MBB6127207.1"/>
    </source>
</evidence>
<feature type="transmembrane region" description="Helical" evidence="1">
    <location>
        <begin position="242"/>
        <end position="259"/>
    </location>
</feature>
<name>A0A841J8S4_9SPHI</name>
<feature type="transmembrane region" description="Helical" evidence="1">
    <location>
        <begin position="217"/>
        <end position="236"/>
    </location>
</feature>
<feature type="domain" description="DUF2157" evidence="2">
    <location>
        <begin position="9"/>
        <end position="153"/>
    </location>
</feature>
<evidence type="ECO:0000256" key="1">
    <source>
        <dbReference type="SAM" id="Phobius"/>
    </source>
</evidence>
<dbReference type="InterPro" id="IPR018677">
    <property type="entry name" value="DUF2157"/>
</dbReference>
<dbReference type="AlphaFoldDB" id="A0A841J8S4"/>
<feature type="transmembrane region" description="Helical" evidence="1">
    <location>
        <begin position="41"/>
        <end position="59"/>
    </location>
</feature>
<accession>A0A841J8S4</accession>
<evidence type="ECO:0000259" key="2">
    <source>
        <dbReference type="Pfam" id="PF09925"/>
    </source>
</evidence>
<feature type="transmembrane region" description="Helical" evidence="1">
    <location>
        <begin position="65"/>
        <end position="85"/>
    </location>
</feature>
<organism evidence="3 4">
    <name type="scientific">Mucilaginibacter lappiensis</name>
    <dbReference type="NCBI Taxonomy" id="354630"/>
    <lineage>
        <taxon>Bacteria</taxon>
        <taxon>Pseudomonadati</taxon>
        <taxon>Bacteroidota</taxon>
        <taxon>Sphingobacteriia</taxon>
        <taxon>Sphingobacteriales</taxon>
        <taxon>Sphingobacteriaceae</taxon>
        <taxon>Mucilaginibacter</taxon>
    </lineage>
</organism>
<feature type="transmembrane region" description="Helical" evidence="1">
    <location>
        <begin position="156"/>
        <end position="174"/>
    </location>
</feature>
<feature type="transmembrane region" description="Helical" evidence="1">
    <location>
        <begin position="268"/>
        <end position="287"/>
    </location>
</feature>
<dbReference type="EMBL" id="JACHCA010000003">
    <property type="protein sequence ID" value="MBB6127207.1"/>
    <property type="molecule type" value="Genomic_DNA"/>
</dbReference>
<dbReference type="Proteomes" id="UP000548326">
    <property type="component" value="Unassembled WGS sequence"/>
</dbReference>
<feature type="transmembrane region" description="Helical" evidence="1">
    <location>
        <begin position="106"/>
        <end position="126"/>
    </location>
</feature>
<proteinExistence type="predicted"/>
<reference evidence="3 4" key="1">
    <citation type="submission" date="2020-08" db="EMBL/GenBank/DDBJ databases">
        <title>Genomic Encyclopedia of Type Strains, Phase IV (KMG-V): Genome sequencing to study the core and pangenomes of soil and plant-associated prokaryotes.</title>
        <authorList>
            <person name="Whitman W."/>
        </authorList>
    </citation>
    <scope>NUCLEOTIDE SEQUENCE [LARGE SCALE GENOMIC DNA]</scope>
    <source>
        <strain evidence="3 4">MP601</strain>
    </source>
</reference>
<keyword evidence="1" id="KW-0812">Transmembrane</keyword>
<evidence type="ECO:0000313" key="4">
    <source>
        <dbReference type="Proteomes" id="UP000548326"/>
    </source>
</evidence>
<dbReference type="Pfam" id="PF09925">
    <property type="entry name" value="DUF2157"/>
    <property type="match status" value="1"/>
</dbReference>
<gene>
    <name evidence="3" type="ORF">HDF22_001313</name>
</gene>
<keyword evidence="1" id="KW-1133">Transmembrane helix</keyword>
<feature type="transmembrane region" description="Helical" evidence="1">
    <location>
        <begin position="132"/>
        <end position="151"/>
    </location>
</feature>
<protein>
    <recommendedName>
        <fullName evidence="2">DUF2157 domain-containing protein</fullName>
    </recommendedName>
</protein>
<keyword evidence="1" id="KW-0472">Membrane</keyword>